<dbReference type="CDD" id="cd09917">
    <property type="entry name" value="F-box_SF"/>
    <property type="match status" value="1"/>
</dbReference>
<dbReference type="OrthoDB" id="2308062at2759"/>
<dbReference type="EMBL" id="BLAL01000054">
    <property type="protein sequence ID" value="GES81309.1"/>
    <property type="molecule type" value="Genomic_DNA"/>
</dbReference>
<dbReference type="SUPFAM" id="SSF81383">
    <property type="entry name" value="F-box domain"/>
    <property type="match status" value="1"/>
</dbReference>
<gene>
    <name evidence="3" type="ORF">RCL2_000856100</name>
    <name evidence="2" type="ORF">RclHR1_00530023</name>
</gene>
<keyword evidence="4" id="KW-1185">Reference proteome</keyword>
<evidence type="ECO:0000256" key="1">
    <source>
        <dbReference type="SAM" id="MobiDB-lite"/>
    </source>
</evidence>
<reference evidence="2 4" key="1">
    <citation type="submission" date="2017-11" db="EMBL/GenBank/DDBJ databases">
        <title>The genome of Rhizophagus clarus HR1 reveals common genetic basis of auxotrophy among arbuscular mycorrhizal fungi.</title>
        <authorList>
            <person name="Kobayashi Y."/>
        </authorList>
    </citation>
    <scope>NUCLEOTIDE SEQUENCE [LARGE SCALE GENOMIC DNA]</scope>
    <source>
        <strain evidence="2 4">HR1</strain>
    </source>
</reference>
<dbReference type="EMBL" id="BEXD01003904">
    <property type="protein sequence ID" value="GBC03748.1"/>
    <property type="molecule type" value="Genomic_DNA"/>
</dbReference>
<evidence type="ECO:0000313" key="3">
    <source>
        <dbReference type="EMBL" id="GES81309.1"/>
    </source>
</evidence>
<comment type="caution">
    <text evidence="2">The sequence shown here is derived from an EMBL/GenBank/DDBJ whole genome shotgun (WGS) entry which is preliminary data.</text>
</comment>
<reference evidence="3" key="2">
    <citation type="submission" date="2019-10" db="EMBL/GenBank/DDBJ databases">
        <title>Conservation and host-specific expression of non-tandemly repeated heterogenous ribosome RNA gene in arbuscular mycorrhizal fungi.</title>
        <authorList>
            <person name="Maeda T."/>
            <person name="Kobayashi Y."/>
            <person name="Nakagawa T."/>
            <person name="Ezawa T."/>
            <person name="Yamaguchi K."/>
            <person name="Bino T."/>
            <person name="Nishimoto Y."/>
            <person name="Shigenobu S."/>
            <person name="Kawaguchi M."/>
        </authorList>
    </citation>
    <scope>NUCLEOTIDE SEQUENCE</scope>
    <source>
        <strain evidence="3">HR1</strain>
    </source>
</reference>
<dbReference type="InterPro" id="IPR036047">
    <property type="entry name" value="F-box-like_dom_sf"/>
</dbReference>
<sequence length="524" mass="61733">MILLPEDCLREIFRYLEHDRRIHDLHSCLLVNRMWCDTIVPILWKNPIGISWENKGTENLFGWDNIKTNEFWERFARTTLSCLPSESRKLLMNYNIKLNIKIPEYSTFNYVGYIQFISYRIILRCIEEILDDKINSNGNILENEIWKMFMNKCSNIKYLEPTYIPIYYFPGGMTCLQNLIELECSTDVSSKFYFGLAQSCRNIQRMSIEICETNTIIDNPGLLSLIESQNGLKEVRLTSFNQTFPKLGEVLIKHVDTLTSLNFINFVCITIDSLNQLVNIKKLYICFPYGYNFRLLKFINLPRIEIINIQGGNGRSYDDLSLFKEYGQMIEKTQSTIREIFVDIDEWPEEEGMIIYYMKSLIKNCPMLEVAKIWFIEGHLEIFEDFLTRCEHLKKLIIESTSITGFWNSVEVGPLFNILANKTKNLNELTFIGILNYSSDDLIKFLESWRSKKKLYITFDRNSNFAQYRDILESFKSEGILKGWKILNDDTDNNNRFQQNNDDDDIESDIVDTPSESDMFDTYY</sequence>
<evidence type="ECO:0000313" key="2">
    <source>
        <dbReference type="EMBL" id="GBC03748.1"/>
    </source>
</evidence>
<evidence type="ECO:0000313" key="4">
    <source>
        <dbReference type="Proteomes" id="UP000247702"/>
    </source>
</evidence>
<name>A0A2Z6RLE0_9GLOM</name>
<proteinExistence type="predicted"/>
<feature type="compositionally biased region" description="Acidic residues" evidence="1">
    <location>
        <begin position="501"/>
        <end position="510"/>
    </location>
</feature>
<dbReference type="Gene3D" id="3.80.10.10">
    <property type="entry name" value="Ribonuclease Inhibitor"/>
    <property type="match status" value="1"/>
</dbReference>
<dbReference type="Proteomes" id="UP000615446">
    <property type="component" value="Unassembled WGS sequence"/>
</dbReference>
<protein>
    <submittedName>
        <fullName evidence="2">Uncharacterized protein</fullName>
    </submittedName>
</protein>
<accession>A0A2Z6RLE0</accession>
<dbReference type="SUPFAM" id="SSF52047">
    <property type="entry name" value="RNI-like"/>
    <property type="match status" value="1"/>
</dbReference>
<feature type="region of interest" description="Disordered" evidence="1">
    <location>
        <begin position="493"/>
        <end position="524"/>
    </location>
</feature>
<dbReference type="AlphaFoldDB" id="A0A2Z6RLE0"/>
<dbReference type="InterPro" id="IPR032675">
    <property type="entry name" value="LRR_dom_sf"/>
</dbReference>
<dbReference type="Proteomes" id="UP000247702">
    <property type="component" value="Unassembled WGS sequence"/>
</dbReference>
<organism evidence="2 4">
    <name type="scientific">Rhizophagus clarus</name>
    <dbReference type="NCBI Taxonomy" id="94130"/>
    <lineage>
        <taxon>Eukaryota</taxon>
        <taxon>Fungi</taxon>
        <taxon>Fungi incertae sedis</taxon>
        <taxon>Mucoromycota</taxon>
        <taxon>Glomeromycotina</taxon>
        <taxon>Glomeromycetes</taxon>
        <taxon>Glomerales</taxon>
        <taxon>Glomeraceae</taxon>
        <taxon>Rhizophagus</taxon>
    </lineage>
</organism>